<protein>
    <submittedName>
        <fullName evidence="2">3'-phosphoadenosine 5'-phosphosulfate sulfotransferase (PAPS reductase)/FAD synthetase</fullName>
    </submittedName>
</protein>
<dbReference type="InterPro" id="IPR014729">
    <property type="entry name" value="Rossmann-like_a/b/a_fold"/>
</dbReference>
<evidence type="ECO:0000313" key="2">
    <source>
        <dbReference type="EMBL" id="MBP1931761.1"/>
    </source>
</evidence>
<dbReference type="Pfam" id="PF01507">
    <property type="entry name" value="PAPS_reduct"/>
    <property type="match status" value="1"/>
</dbReference>
<evidence type="ECO:0000313" key="3">
    <source>
        <dbReference type="Proteomes" id="UP001519343"/>
    </source>
</evidence>
<dbReference type="RefSeq" id="WP_245203681.1">
    <property type="nucleotide sequence ID" value="NZ_JAGGKT010000004.1"/>
</dbReference>
<dbReference type="Proteomes" id="UP001519343">
    <property type="component" value="Unassembled WGS sequence"/>
</dbReference>
<dbReference type="EMBL" id="JAGGKT010000004">
    <property type="protein sequence ID" value="MBP1931761.1"/>
    <property type="molecule type" value="Genomic_DNA"/>
</dbReference>
<dbReference type="Gene3D" id="3.40.50.620">
    <property type="entry name" value="HUPs"/>
    <property type="match status" value="1"/>
</dbReference>
<evidence type="ECO:0000259" key="1">
    <source>
        <dbReference type="Pfam" id="PF01507"/>
    </source>
</evidence>
<organism evidence="2 3">
    <name type="scientific">Ammoniphilus resinae</name>
    <dbReference type="NCBI Taxonomy" id="861532"/>
    <lineage>
        <taxon>Bacteria</taxon>
        <taxon>Bacillati</taxon>
        <taxon>Bacillota</taxon>
        <taxon>Bacilli</taxon>
        <taxon>Bacillales</taxon>
        <taxon>Paenibacillaceae</taxon>
        <taxon>Aneurinibacillus group</taxon>
        <taxon>Ammoniphilus</taxon>
    </lineage>
</organism>
<reference evidence="2 3" key="1">
    <citation type="submission" date="2021-03" db="EMBL/GenBank/DDBJ databases">
        <title>Genomic Encyclopedia of Type Strains, Phase IV (KMG-IV): sequencing the most valuable type-strain genomes for metagenomic binning, comparative biology and taxonomic classification.</title>
        <authorList>
            <person name="Goeker M."/>
        </authorList>
    </citation>
    <scope>NUCLEOTIDE SEQUENCE [LARGE SCALE GENOMIC DNA]</scope>
    <source>
        <strain evidence="2 3">DSM 24738</strain>
    </source>
</reference>
<feature type="domain" description="Phosphoadenosine phosphosulphate reductase" evidence="1">
    <location>
        <begin position="164"/>
        <end position="266"/>
    </location>
</feature>
<keyword evidence="3" id="KW-1185">Reference proteome</keyword>
<proteinExistence type="predicted"/>
<sequence>MSQLMFTFEEAAEEVIVEQKEHKGTPVDLLPLEDYDHILISESAGKDSMACLFHLQDIGVDMRKVELYHQSVDGGPDDPIFMDWPCTESYLEAVGQFFGIPVRYQWRDRGFKGELLRKDSITGDVYYYDDSGNKIWLPSQDKEKYRNTRLKWPALSSDLRTRWCSAAIKIDVFRRVLSNHPKFKGTKENPKKVLVVTGERREESFQRSRYLECELHSSNCQTRLVHAWRPVIDWKERDVWDAYEKRRFLPLVSYQLGWNRTSCFSCIFSTPDLWAMLREIAPERFQMLVEVEKEIGHTIDPKMSLTEKANLGSIDRLPKGEEFNLYIERAFHRSYRVEDLIMEKWHLPAGAFRRGGGPN</sequence>
<name>A0ABS4GND9_9BACL</name>
<comment type="caution">
    <text evidence="2">The sequence shown here is derived from an EMBL/GenBank/DDBJ whole genome shotgun (WGS) entry which is preliminary data.</text>
</comment>
<gene>
    <name evidence="2" type="ORF">J2Z37_001762</name>
</gene>
<dbReference type="InterPro" id="IPR002500">
    <property type="entry name" value="PAPS_reduct_dom"/>
</dbReference>
<accession>A0ABS4GND9</accession>
<dbReference type="SUPFAM" id="SSF52402">
    <property type="entry name" value="Adenine nucleotide alpha hydrolases-like"/>
    <property type="match status" value="1"/>
</dbReference>